<accession>A0A7X0LWP9</accession>
<dbReference type="AlphaFoldDB" id="A0A7X0LWP9"/>
<evidence type="ECO:0000313" key="1">
    <source>
        <dbReference type="EMBL" id="MBB6445604.1"/>
    </source>
</evidence>
<dbReference type="RefSeq" id="WP_377802116.1">
    <property type="nucleotide sequence ID" value="NZ_JBHLZA010000027.1"/>
</dbReference>
<sequence length="43" mass="4703">MEKVGFTQVEFVRETGISTSRYTVGGIIRGKKGNPTINSKDSN</sequence>
<evidence type="ECO:0000313" key="2">
    <source>
        <dbReference type="Proteomes" id="UP000531594"/>
    </source>
</evidence>
<dbReference type="Proteomes" id="UP000531594">
    <property type="component" value="Unassembled WGS sequence"/>
</dbReference>
<reference evidence="1 2" key="1">
    <citation type="submission" date="2020-08" db="EMBL/GenBank/DDBJ databases">
        <title>Genomic Encyclopedia of Type Strains, Phase IV (KMG-IV): sequencing the most valuable type-strain genomes for metagenomic binning, comparative biology and taxonomic classification.</title>
        <authorList>
            <person name="Goeker M."/>
        </authorList>
    </citation>
    <scope>NUCLEOTIDE SEQUENCE [LARGE SCALE GENOMIC DNA]</scope>
    <source>
        <strain evidence="1 2">DSM 5391</strain>
    </source>
</reference>
<keyword evidence="2" id="KW-1185">Reference proteome</keyword>
<name>A0A7X0LWP9_9BACI</name>
<dbReference type="EMBL" id="JACHGK010000006">
    <property type="protein sequence ID" value="MBB6445604.1"/>
    <property type="molecule type" value="Genomic_DNA"/>
</dbReference>
<organism evidence="1 2">
    <name type="scientific">Bacillus benzoevorans</name>
    <dbReference type="NCBI Taxonomy" id="1456"/>
    <lineage>
        <taxon>Bacteria</taxon>
        <taxon>Bacillati</taxon>
        <taxon>Bacillota</taxon>
        <taxon>Bacilli</taxon>
        <taxon>Bacillales</taxon>
        <taxon>Bacillaceae</taxon>
        <taxon>Bacillus</taxon>
    </lineage>
</organism>
<proteinExistence type="predicted"/>
<gene>
    <name evidence="1" type="ORF">HNR53_002223</name>
</gene>
<protein>
    <submittedName>
        <fullName evidence="1">Uncharacterized protein</fullName>
    </submittedName>
</protein>
<comment type="caution">
    <text evidence="1">The sequence shown here is derived from an EMBL/GenBank/DDBJ whole genome shotgun (WGS) entry which is preliminary data.</text>
</comment>